<evidence type="ECO:0000256" key="5">
    <source>
        <dbReference type="ARBA" id="ARBA00013198"/>
    </source>
</evidence>
<evidence type="ECO:0000256" key="7">
    <source>
        <dbReference type="RuleBase" id="RU365095"/>
    </source>
</evidence>
<comment type="pathway">
    <text evidence="3 7">Carbohydrate degradation; pentose phosphate pathway; D-ribulose 5-phosphate from D-glucose 6-phosphate (oxidative stage): step 2/3.</text>
</comment>
<evidence type="ECO:0000256" key="2">
    <source>
        <dbReference type="ARBA" id="ARBA00002681"/>
    </source>
</evidence>
<name>A0A212R943_RHOAC</name>
<evidence type="ECO:0000256" key="6">
    <source>
        <dbReference type="ARBA" id="ARBA00020337"/>
    </source>
</evidence>
<evidence type="ECO:0000313" key="9">
    <source>
        <dbReference type="EMBL" id="SNB68564.1"/>
    </source>
</evidence>
<reference evidence="10" key="1">
    <citation type="submission" date="2017-06" db="EMBL/GenBank/DDBJ databases">
        <authorList>
            <person name="Varghese N."/>
            <person name="Submissions S."/>
        </authorList>
    </citation>
    <scope>NUCLEOTIDE SEQUENCE [LARGE SCALE GENOMIC DNA]</scope>
    <source>
        <strain evidence="10">DSM 137</strain>
    </source>
</reference>
<dbReference type="EMBL" id="FYDG01000003">
    <property type="protein sequence ID" value="SNB68564.1"/>
    <property type="molecule type" value="Genomic_DNA"/>
</dbReference>
<dbReference type="Gene3D" id="3.40.50.1360">
    <property type="match status" value="1"/>
</dbReference>
<dbReference type="Pfam" id="PF01182">
    <property type="entry name" value="Glucosamine_iso"/>
    <property type="match status" value="1"/>
</dbReference>
<keyword evidence="7" id="KW-0378">Hydrolase</keyword>
<dbReference type="GO" id="GO:0017057">
    <property type="term" value="F:6-phosphogluconolactonase activity"/>
    <property type="evidence" value="ECO:0007669"/>
    <property type="project" value="UniProtKB-UniRule"/>
</dbReference>
<dbReference type="NCBIfam" id="TIGR01198">
    <property type="entry name" value="pgl"/>
    <property type="match status" value="1"/>
</dbReference>
<comment type="function">
    <text evidence="2 7">Hydrolysis of 6-phosphogluconolactone to 6-phosphogluconate.</text>
</comment>
<dbReference type="SUPFAM" id="SSF100950">
    <property type="entry name" value="NagB/RpiA/CoA transferase-like"/>
    <property type="match status" value="1"/>
</dbReference>
<dbReference type="InterPro" id="IPR005900">
    <property type="entry name" value="6-phosphogluconolactonase_DevB"/>
</dbReference>
<dbReference type="InterPro" id="IPR039104">
    <property type="entry name" value="6PGL"/>
</dbReference>
<comment type="similarity">
    <text evidence="4 7">Belongs to the glucosamine/galactosamine-6-phosphate isomerase family. 6-phosphogluconolactonase subfamily.</text>
</comment>
<dbReference type="CDD" id="cd01400">
    <property type="entry name" value="6PGL"/>
    <property type="match status" value="1"/>
</dbReference>
<dbReference type="AlphaFoldDB" id="A0A212R943"/>
<feature type="domain" description="Glucosamine/galactosamine-6-phosphate isomerase" evidence="8">
    <location>
        <begin position="17"/>
        <end position="230"/>
    </location>
</feature>
<evidence type="ECO:0000256" key="4">
    <source>
        <dbReference type="ARBA" id="ARBA00010662"/>
    </source>
</evidence>
<proteinExistence type="inferred from homology"/>
<dbReference type="PANTHER" id="PTHR11054:SF0">
    <property type="entry name" value="6-PHOSPHOGLUCONOLACTONASE"/>
    <property type="match status" value="1"/>
</dbReference>
<accession>A0A212R943</accession>
<evidence type="ECO:0000259" key="8">
    <source>
        <dbReference type="Pfam" id="PF01182"/>
    </source>
</evidence>
<dbReference type="InterPro" id="IPR037171">
    <property type="entry name" value="NagB/RpiA_transferase-like"/>
</dbReference>
<protein>
    <recommendedName>
        <fullName evidence="6 7">6-phosphogluconolactonase</fullName>
        <shortName evidence="7">6PGL</shortName>
        <ecNumber evidence="5 7">3.1.1.31</ecNumber>
    </recommendedName>
</protein>
<dbReference type="EC" id="3.1.1.31" evidence="5 7"/>
<organism evidence="9 10">
    <name type="scientific">Rhodoblastus acidophilus</name>
    <name type="common">Rhodopseudomonas acidophila</name>
    <dbReference type="NCBI Taxonomy" id="1074"/>
    <lineage>
        <taxon>Bacteria</taxon>
        <taxon>Pseudomonadati</taxon>
        <taxon>Pseudomonadota</taxon>
        <taxon>Alphaproteobacteria</taxon>
        <taxon>Hyphomicrobiales</taxon>
        <taxon>Rhodoblastaceae</taxon>
        <taxon>Rhodoblastus</taxon>
    </lineage>
</organism>
<gene>
    <name evidence="7" type="primary">pgl</name>
    <name evidence="9" type="ORF">SAMN06265338_10381</name>
</gene>
<dbReference type="UniPathway" id="UPA00115">
    <property type="reaction ID" value="UER00409"/>
</dbReference>
<dbReference type="Proteomes" id="UP000198418">
    <property type="component" value="Unassembled WGS sequence"/>
</dbReference>
<sequence length="248" mass="26847">MSGAGAAVARQMLRLSNPEDVAEQAAQWLLAVALGTEGPFVLCLSGGETPRPLYQRLAAPPYRAAFPWERTHVFWGDERFVPHDDPRSNFRMARDTLLSRAPLPSQNIHPVPSAASARAAAIAYQRELALFYGSEILTRARPLFDVTLLGLGADGHMGSLFPGDEALCQREGWTAAVVGPDGLERVALTYPALDNSRRIAFLVTGAQKSAALARLMRGDRALPATYLRPAGEIRLFVDAAAAQELETL</sequence>
<comment type="catalytic activity">
    <reaction evidence="1 7">
        <text>6-phospho-D-glucono-1,5-lactone + H2O = 6-phospho-D-gluconate + H(+)</text>
        <dbReference type="Rhea" id="RHEA:12556"/>
        <dbReference type="ChEBI" id="CHEBI:15377"/>
        <dbReference type="ChEBI" id="CHEBI:15378"/>
        <dbReference type="ChEBI" id="CHEBI:57955"/>
        <dbReference type="ChEBI" id="CHEBI:58759"/>
        <dbReference type="EC" id="3.1.1.31"/>
    </reaction>
</comment>
<evidence type="ECO:0000256" key="3">
    <source>
        <dbReference type="ARBA" id="ARBA00004961"/>
    </source>
</evidence>
<keyword evidence="10" id="KW-1185">Reference proteome</keyword>
<dbReference type="GO" id="GO:0006098">
    <property type="term" value="P:pentose-phosphate shunt"/>
    <property type="evidence" value="ECO:0007669"/>
    <property type="project" value="UniProtKB-UniPathway"/>
</dbReference>
<dbReference type="GO" id="GO:0005975">
    <property type="term" value="P:carbohydrate metabolic process"/>
    <property type="evidence" value="ECO:0007669"/>
    <property type="project" value="UniProtKB-UniRule"/>
</dbReference>
<dbReference type="PANTHER" id="PTHR11054">
    <property type="entry name" value="6-PHOSPHOGLUCONOLACTONASE"/>
    <property type="match status" value="1"/>
</dbReference>
<evidence type="ECO:0000256" key="1">
    <source>
        <dbReference type="ARBA" id="ARBA00000832"/>
    </source>
</evidence>
<dbReference type="InterPro" id="IPR006148">
    <property type="entry name" value="Glc/Gal-6P_isomerase"/>
</dbReference>
<evidence type="ECO:0000313" key="10">
    <source>
        <dbReference type="Proteomes" id="UP000198418"/>
    </source>
</evidence>